<feature type="binding site" evidence="7">
    <location>
        <position position="57"/>
    </location>
    <ligand>
        <name>Zn(2+)</name>
        <dbReference type="ChEBI" id="CHEBI:29105"/>
        <label>2</label>
    </ligand>
</feature>
<evidence type="ECO:0000256" key="5">
    <source>
        <dbReference type="ARBA" id="ARBA00022801"/>
    </source>
</evidence>
<feature type="binding site" evidence="7">
    <location>
        <position position="53"/>
    </location>
    <ligand>
        <name>Zn(2+)</name>
        <dbReference type="ChEBI" id="CHEBI:29105"/>
        <label>1</label>
    </ligand>
</feature>
<dbReference type="InterPro" id="IPR001279">
    <property type="entry name" value="Metallo-B-lactamas"/>
</dbReference>
<dbReference type="AlphaFoldDB" id="A0A0N0GP43"/>
<proteinExistence type="inferred from homology"/>
<evidence type="ECO:0000256" key="7">
    <source>
        <dbReference type="HAMAP-Rule" id="MF_01374"/>
    </source>
</evidence>
<keyword evidence="4 7" id="KW-0479">Metal-binding</keyword>
<gene>
    <name evidence="7 9" type="primary">gloB</name>
    <name evidence="9" type="ORF">WG78_09660</name>
</gene>
<dbReference type="GO" id="GO:0046872">
    <property type="term" value="F:metal ion binding"/>
    <property type="evidence" value="ECO:0007669"/>
    <property type="project" value="UniProtKB-KW"/>
</dbReference>
<dbReference type="PANTHER" id="PTHR43705">
    <property type="entry name" value="HYDROXYACYLGLUTATHIONE HYDROLASE"/>
    <property type="match status" value="1"/>
</dbReference>
<feature type="binding site" evidence="7">
    <location>
        <position position="58"/>
    </location>
    <ligand>
        <name>Zn(2+)</name>
        <dbReference type="ChEBI" id="CHEBI:29105"/>
        <label>2</label>
    </ligand>
</feature>
<dbReference type="InterPro" id="IPR017782">
    <property type="entry name" value="Hydroxyacylglutathione_Hdrlase"/>
</dbReference>
<dbReference type="Gene3D" id="3.60.15.10">
    <property type="entry name" value="Ribonuclease Z/Hydroxyacylglutathione hydrolase-like"/>
    <property type="match status" value="1"/>
</dbReference>
<evidence type="ECO:0000256" key="2">
    <source>
        <dbReference type="ARBA" id="ARBA00004963"/>
    </source>
</evidence>
<comment type="catalytic activity">
    <reaction evidence="1 7">
        <text>an S-(2-hydroxyacyl)glutathione + H2O = a 2-hydroxy carboxylate + glutathione + H(+)</text>
        <dbReference type="Rhea" id="RHEA:21864"/>
        <dbReference type="ChEBI" id="CHEBI:15377"/>
        <dbReference type="ChEBI" id="CHEBI:15378"/>
        <dbReference type="ChEBI" id="CHEBI:57925"/>
        <dbReference type="ChEBI" id="CHEBI:58896"/>
        <dbReference type="ChEBI" id="CHEBI:71261"/>
        <dbReference type="EC" id="3.1.2.6"/>
    </reaction>
</comment>
<dbReference type="EC" id="3.1.2.6" evidence="7"/>
<organism evidence="9 10">
    <name type="scientific">Amantichitinum ursilacus</name>
    <dbReference type="NCBI Taxonomy" id="857265"/>
    <lineage>
        <taxon>Bacteria</taxon>
        <taxon>Pseudomonadati</taxon>
        <taxon>Pseudomonadota</taxon>
        <taxon>Betaproteobacteria</taxon>
        <taxon>Neisseriales</taxon>
        <taxon>Chitinibacteraceae</taxon>
        <taxon>Amantichitinum</taxon>
    </lineage>
</organism>
<comment type="subunit">
    <text evidence="7">Monomer.</text>
</comment>
<dbReference type="Pfam" id="PF16123">
    <property type="entry name" value="HAGH_C"/>
    <property type="match status" value="1"/>
</dbReference>
<dbReference type="NCBIfam" id="TIGR03413">
    <property type="entry name" value="GSH_gloB"/>
    <property type="match status" value="1"/>
</dbReference>
<protein>
    <recommendedName>
        <fullName evidence="7">Hydroxyacylglutathione hydrolase</fullName>
        <ecNumber evidence="7">3.1.2.6</ecNumber>
    </recommendedName>
    <alternativeName>
        <fullName evidence="7">Glyoxalase II</fullName>
        <shortName evidence="7">Glx II</shortName>
    </alternativeName>
</protein>
<feature type="binding site" evidence="7">
    <location>
        <position position="127"/>
    </location>
    <ligand>
        <name>Zn(2+)</name>
        <dbReference type="ChEBI" id="CHEBI:29105"/>
        <label>2</label>
    </ligand>
</feature>
<accession>A0A0N0GP43</accession>
<evidence type="ECO:0000256" key="6">
    <source>
        <dbReference type="ARBA" id="ARBA00022833"/>
    </source>
</evidence>
<feature type="binding site" evidence="7">
    <location>
        <position position="55"/>
    </location>
    <ligand>
        <name>Zn(2+)</name>
        <dbReference type="ChEBI" id="CHEBI:29105"/>
        <label>1</label>
    </ligand>
</feature>
<dbReference type="EMBL" id="LAQT01000007">
    <property type="protein sequence ID" value="KPC53346.1"/>
    <property type="molecule type" value="Genomic_DNA"/>
</dbReference>
<dbReference type="PIRSF" id="PIRSF005457">
    <property type="entry name" value="Glx"/>
    <property type="match status" value="1"/>
</dbReference>
<dbReference type="PANTHER" id="PTHR43705:SF1">
    <property type="entry name" value="HYDROXYACYLGLUTATHIONE HYDROLASE GLOB"/>
    <property type="match status" value="1"/>
</dbReference>
<comment type="similarity">
    <text evidence="3 7">Belongs to the metallo-beta-lactamase superfamily. Glyoxalase II family.</text>
</comment>
<feature type="binding site" evidence="7">
    <location>
        <position position="107"/>
    </location>
    <ligand>
        <name>Zn(2+)</name>
        <dbReference type="ChEBI" id="CHEBI:29105"/>
        <label>1</label>
    </ligand>
</feature>
<dbReference type="InterPro" id="IPR035680">
    <property type="entry name" value="Clx_II_MBL"/>
</dbReference>
<dbReference type="Proteomes" id="UP000037939">
    <property type="component" value="Unassembled WGS sequence"/>
</dbReference>
<evidence type="ECO:0000256" key="4">
    <source>
        <dbReference type="ARBA" id="ARBA00022723"/>
    </source>
</evidence>
<keyword evidence="5 7" id="KW-0378">Hydrolase</keyword>
<feature type="binding site" evidence="7">
    <location>
        <position position="127"/>
    </location>
    <ligand>
        <name>Zn(2+)</name>
        <dbReference type="ChEBI" id="CHEBI:29105"/>
        <label>1</label>
    </ligand>
</feature>
<dbReference type="SUPFAM" id="SSF56281">
    <property type="entry name" value="Metallo-hydrolase/oxidoreductase"/>
    <property type="match status" value="1"/>
</dbReference>
<dbReference type="GO" id="GO:0004416">
    <property type="term" value="F:hydroxyacylglutathione hydrolase activity"/>
    <property type="evidence" value="ECO:0007669"/>
    <property type="project" value="UniProtKB-UniRule"/>
</dbReference>
<feature type="domain" description="Metallo-beta-lactamase" evidence="8">
    <location>
        <begin position="12"/>
        <end position="165"/>
    </location>
</feature>
<dbReference type="CDD" id="cd07723">
    <property type="entry name" value="hydroxyacylglutathione_hydrolase_MBL-fold"/>
    <property type="match status" value="1"/>
</dbReference>
<keyword evidence="6 7" id="KW-0862">Zinc</keyword>
<dbReference type="RefSeq" id="WP_053937586.1">
    <property type="nucleotide sequence ID" value="NZ_LAQT01000007.1"/>
</dbReference>
<dbReference type="InterPro" id="IPR032282">
    <property type="entry name" value="HAGH_C"/>
</dbReference>
<dbReference type="InterPro" id="IPR050110">
    <property type="entry name" value="Glyoxalase_II_hydrolase"/>
</dbReference>
<sequence>MFKITPIPILETNYIWLLHDDRHAFAVDPGEAAPLLAYLAQHQLSLAGILVTHHHGDHTGGLAQLAQAAPCPVYGPGHIDLVNHAVTEGNTLDVQGTPVEVMAVPGHTLDHLAFYAAGAPGAVFCGDTLFAAGCGRLFEGTPEQMFASLQKLAALPPATRVCCTHEYTLDNLKFALAAEPGNLDLQARFAAAQFTRAAGLPTLPSTLELEIQTNPFLRFDAVGIKESALAQGAQALDPVQVFATLRRWKDHFRA</sequence>
<evidence type="ECO:0000256" key="3">
    <source>
        <dbReference type="ARBA" id="ARBA00006759"/>
    </source>
</evidence>
<dbReference type="InterPro" id="IPR036866">
    <property type="entry name" value="RibonucZ/Hydroxyglut_hydro"/>
</dbReference>
<comment type="caution">
    <text evidence="9">The sequence shown here is derived from an EMBL/GenBank/DDBJ whole genome shotgun (WGS) entry which is preliminary data.</text>
</comment>
<dbReference type="UniPathway" id="UPA00619">
    <property type="reaction ID" value="UER00676"/>
</dbReference>
<dbReference type="STRING" id="857265.WG78_09660"/>
<evidence type="ECO:0000313" key="10">
    <source>
        <dbReference type="Proteomes" id="UP000037939"/>
    </source>
</evidence>
<feature type="binding site" evidence="7">
    <location>
        <position position="165"/>
    </location>
    <ligand>
        <name>Zn(2+)</name>
        <dbReference type="ChEBI" id="CHEBI:29105"/>
        <label>2</label>
    </ligand>
</feature>
<comment type="function">
    <text evidence="7">Thiolesterase that catalyzes the hydrolysis of S-D-lactoyl-glutathione to form glutathione and D-lactic acid.</text>
</comment>
<dbReference type="PATRIC" id="fig|857265.3.peg.1988"/>
<keyword evidence="10" id="KW-1185">Reference proteome</keyword>
<dbReference type="SMART" id="SM00849">
    <property type="entry name" value="Lactamase_B"/>
    <property type="match status" value="1"/>
</dbReference>
<comment type="cofactor">
    <cofactor evidence="7">
        <name>Zn(2+)</name>
        <dbReference type="ChEBI" id="CHEBI:29105"/>
    </cofactor>
    <text evidence="7">Binds 2 Zn(2+) ions per subunit.</text>
</comment>
<dbReference type="HAMAP" id="MF_01374">
    <property type="entry name" value="Glyoxalase_2"/>
    <property type="match status" value="1"/>
</dbReference>
<dbReference type="Pfam" id="PF00753">
    <property type="entry name" value="Lactamase_B"/>
    <property type="match status" value="1"/>
</dbReference>
<dbReference type="GO" id="GO:0019243">
    <property type="term" value="P:methylglyoxal catabolic process to D-lactate via S-lactoyl-glutathione"/>
    <property type="evidence" value="ECO:0007669"/>
    <property type="project" value="UniProtKB-UniRule"/>
</dbReference>
<comment type="pathway">
    <text evidence="2 7">Secondary metabolite metabolism; methylglyoxal degradation; (R)-lactate from methylglyoxal: step 2/2.</text>
</comment>
<evidence type="ECO:0000259" key="8">
    <source>
        <dbReference type="SMART" id="SM00849"/>
    </source>
</evidence>
<reference evidence="9 10" key="1">
    <citation type="submission" date="2015-07" db="EMBL/GenBank/DDBJ databases">
        <title>Draft genome sequence of the Amantichitinum ursilacus IGB-41, a new chitin-degrading bacterium.</title>
        <authorList>
            <person name="Kirstahler P."/>
            <person name="Guenther M."/>
            <person name="Grumaz C."/>
            <person name="Rupp S."/>
            <person name="Zibek S."/>
            <person name="Sohn K."/>
        </authorList>
    </citation>
    <scope>NUCLEOTIDE SEQUENCE [LARGE SCALE GENOMIC DNA]</scope>
    <source>
        <strain evidence="9 10">IGB-41</strain>
    </source>
</reference>
<dbReference type="OrthoDB" id="9802248at2"/>
<name>A0A0N0GP43_9NEIS</name>
<evidence type="ECO:0000256" key="1">
    <source>
        <dbReference type="ARBA" id="ARBA00001623"/>
    </source>
</evidence>
<evidence type="ECO:0000313" key="9">
    <source>
        <dbReference type="EMBL" id="KPC53346.1"/>
    </source>
</evidence>